<evidence type="ECO:0000256" key="9">
    <source>
        <dbReference type="RuleBase" id="RU003357"/>
    </source>
</evidence>
<dbReference type="InterPro" id="IPR037066">
    <property type="entry name" value="Plug_dom_sf"/>
</dbReference>
<evidence type="ECO:0000313" key="13">
    <source>
        <dbReference type="EMBL" id="MDO6424592.1"/>
    </source>
</evidence>
<evidence type="ECO:0000313" key="14">
    <source>
        <dbReference type="Proteomes" id="UP001169760"/>
    </source>
</evidence>
<dbReference type="PANTHER" id="PTHR40980:SF3">
    <property type="entry name" value="TONB-DEPENDENT RECEPTOR-LIKE BETA-BARREL DOMAIN-CONTAINING PROTEIN"/>
    <property type="match status" value="1"/>
</dbReference>
<sequence length="1210" mass="133565">MSTIYNRFKLTALSAAMLTAYGTAYAQEDNPEADANIEEVIVTGIRASIEKSIDDKRFSKNIVDTINAEDIGKTADQNIAEALSRVTGVSLQSRDGEGTTITVRGANANQNNITLNGATLTSTDFSQAVDLSAYSADILSKVEVVKTPSADHDEGSLGANVNLVTAKPLELKDNVRSLTVQGRYNDFVDDTNHKISGSFSHTFLDDTLGVIVTAYDETSSIRRDQFRVDDYVASNTARIARDQNGEVITNVRAIVPSAMGYELHQNESNRRGLTAGVQWQPTDTTDVMLNVTHSEQSLVNSFTGLKTRRPNTPNFFEGEEVIPGFPAAGFTDPQQDWWTIDTDTRTFTKYVNRAGPGDLTTSEGGSDNTNSVVSLELNQDITDTLRVSVKGGYSKSEQVTIPDNAWLNMQNYMHVPGQVVMAIGPYGSEGGIEPVGYDCTSGECTMVFGSGFVDLGENITAYEEVDDDGILQQRPGWWDNTATTTFNPQDLRAQGISFLSRTDRKVEDKNQSFQVDFDWDVDKFGLTTAEFGAKYASRSKFVDDQTYQFSSSEVADIIRDDEGHAIAVPGGSLLDISGEMIATGESFPYDDFMSSLGYGRDNATIGWTPVSGVKALELTQGAADIIGTRDDTDTRSADLDTIAAYIKTSFAFMDDRLTGDIGLRYVETEVVATGYSGFTFASDRGNNLERVFDHVKLAELRDTSLPACPEPGMYFEDENAPLAIERHLERIDGLGYDVNSGSPDTWTPIPDAGACHEPLLAERAEFITSGATGEAPFVNWETMQRHADISQSHIYAWGANWGKEFDENGALVNTNQEDRSIVAIPTTNSHKYSTILPSLNLNYIIKEDLIGRFAISKTMARPPIDQLRPGFNGTEDPWPGRTNNQVNMYNTKLDPLESKNIDFSLEWYFDESAMVAGTVFHKDMTNFATVESLRTYLDDLRNLDTSVPYDSSQLAVIATDNAADDYGLASCFPKRSIADFPFDTRDENWSDDLRELCAQFNVNKTINGSGATVTGIELQYTQSYDFLPSYWAGLGTSVNYTYQQSEYDKEQSSIDSNITLPSYPVADTPEHTYNATVFWEHEDVQLRLAYRGNSDSLVGTDSNNGRSGRTWNQGSLWNEGRATLDFSASWQVTDAVDLTFQAINLTDAENRTYFTSRTLAIDPIRDENGTITGWEAYDEGTPMDNDATTSRTVARYKNGRTYRLGVRVNF</sequence>
<evidence type="ECO:0000256" key="8">
    <source>
        <dbReference type="PROSITE-ProRule" id="PRU01360"/>
    </source>
</evidence>
<dbReference type="Pfam" id="PF00593">
    <property type="entry name" value="TonB_dep_Rec_b-barrel"/>
    <property type="match status" value="1"/>
</dbReference>
<dbReference type="GO" id="GO:0009279">
    <property type="term" value="C:cell outer membrane"/>
    <property type="evidence" value="ECO:0007669"/>
    <property type="project" value="UniProtKB-SubCell"/>
</dbReference>
<keyword evidence="2 8" id="KW-0813">Transport</keyword>
<keyword evidence="7 8" id="KW-0998">Cell outer membrane</keyword>
<evidence type="ECO:0000256" key="5">
    <source>
        <dbReference type="ARBA" id="ARBA00023077"/>
    </source>
</evidence>
<dbReference type="RefSeq" id="WP_303493836.1">
    <property type="nucleotide sequence ID" value="NZ_JAUOPB010000016.1"/>
</dbReference>
<keyword evidence="10" id="KW-0732">Signal</keyword>
<accession>A0AAW7XAA9</accession>
<protein>
    <submittedName>
        <fullName evidence="13">TonB-dependent receptor</fullName>
    </submittedName>
</protein>
<keyword evidence="13" id="KW-0675">Receptor</keyword>
<comment type="subcellular location">
    <subcellularLocation>
        <location evidence="1 8">Cell outer membrane</location>
        <topology evidence="1 8">Multi-pass membrane protein</topology>
    </subcellularLocation>
</comment>
<reference evidence="13" key="1">
    <citation type="submission" date="2023-07" db="EMBL/GenBank/DDBJ databases">
        <title>Genome content predicts the carbon catabolic preferences of heterotrophic bacteria.</title>
        <authorList>
            <person name="Gralka M."/>
        </authorList>
    </citation>
    <scope>NUCLEOTIDE SEQUENCE</scope>
    <source>
        <strain evidence="13">I3M17_2</strain>
    </source>
</reference>
<dbReference type="InterPro" id="IPR012910">
    <property type="entry name" value="Plug_dom"/>
</dbReference>
<dbReference type="NCBIfam" id="TIGR01782">
    <property type="entry name" value="TonB-Xanth-Caul"/>
    <property type="match status" value="1"/>
</dbReference>
<evidence type="ECO:0000259" key="11">
    <source>
        <dbReference type="Pfam" id="PF00593"/>
    </source>
</evidence>
<keyword evidence="6 8" id="KW-0472">Membrane</keyword>
<comment type="caution">
    <text evidence="13">The sequence shown here is derived from an EMBL/GenBank/DDBJ whole genome shotgun (WGS) entry which is preliminary data.</text>
</comment>
<dbReference type="Gene3D" id="2.170.130.10">
    <property type="entry name" value="TonB-dependent receptor, plug domain"/>
    <property type="match status" value="1"/>
</dbReference>
<evidence type="ECO:0000256" key="7">
    <source>
        <dbReference type="ARBA" id="ARBA00023237"/>
    </source>
</evidence>
<feature type="domain" description="TonB-dependent receptor-like beta-barrel" evidence="11">
    <location>
        <begin position="820"/>
        <end position="1145"/>
    </location>
</feature>
<dbReference type="InterPro" id="IPR000531">
    <property type="entry name" value="Beta-barrel_TonB"/>
</dbReference>
<feature type="signal peptide" evidence="10">
    <location>
        <begin position="1"/>
        <end position="26"/>
    </location>
</feature>
<dbReference type="AlphaFoldDB" id="A0AAW7XAA9"/>
<evidence type="ECO:0000256" key="4">
    <source>
        <dbReference type="ARBA" id="ARBA00022692"/>
    </source>
</evidence>
<gene>
    <name evidence="13" type="ORF">Q4521_19040</name>
</gene>
<dbReference type="SUPFAM" id="SSF56935">
    <property type="entry name" value="Porins"/>
    <property type="match status" value="1"/>
</dbReference>
<dbReference type="Pfam" id="PF07715">
    <property type="entry name" value="Plug"/>
    <property type="match status" value="1"/>
</dbReference>
<feature type="chain" id="PRO_5043678599" evidence="10">
    <location>
        <begin position="27"/>
        <end position="1210"/>
    </location>
</feature>
<evidence type="ECO:0000256" key="2">
    <source>
        <dbReference type="ARBA" id="ARBA00022448"/>
    </source>
</evidence>
<dbReference type="InterPro" id="IPR036942">
    <property type="entry name" value="Beta-barrel_TonB_sf"/>
</dbReference>
<keyword evidence="4 8" id="KW-0812">Transmembrane</keyword>
<proteinExistence type="inferred from homology"/>
<dbReference type="Proteomes" id="UP001169760">
    <property type="component" value="Unassembled WGS sequence"/>
</dbReference>
<evidence type="ECO:0000256" key="1">
    <source>
        <dbReference type="ARBA" id="ARBA00004571"/>
    </source>
</evidence>
<dbReference type="PANTHER" id="PTHR40980">
    <property type="entry name" value="PLUG DOMAIN-CONTAINING PROTEIN"/>
    <property type="match status" value="1"/>
</dbReference>
<comment type="similarity">
    <text evidence="8 9">Belongs to the TonB-dependent receptor family.</text>
</comment>
<name>A0AAW7XAA9_9GAMM</name>
<dbReference type="InterPro" id="IPR039426">
    <property type="entry name" value="TonB-dep_rcpt-like"/>
</dbReference>
<evidence type="ECO:0000256" key="10">
    <source>
        <dbReference type="SAM" id="SignalP"/>
    </source>
</evidence>
<dbReference type="Gene3D" id="2.40.170.20">
    <property type="entry name" value="TonB-dependent receptor, beta-barrel domain"/>
    <property type="match status" value="2"/>
</dbReference>
<dbReference type="EMBL" id="JAUOPB010000016">
    <property type="protein sequence ID" value="MDO6424592.1"/>
    <property type="molecule type" value="Genomic_DNA"/>
</dbReference>
<keyword evidence="3 8" id="KW-1134">Transmembrane beta strand</keyword>
<dbReference type="PROSITE" id="PS52016">
    <property type="entry name" value="TONB_DEPENDENT_REC_3"/>
    <property type="match status" value="1"/>
</dbReference>
<evidence type="ECO:0000256" key="3">
    <source>
        <dbReference type="ARBA" id="ARBA00022452"/>
    </source>
</evidence>
<dbReference type="InterPro" id="IPR010104">
    <property type="entry name" value="TonB_rcpt_bac"/>
</dbReference>
<evidence type="ECO:0000256" key="6">
    <source>
        <dbReference type="ARBA" id="ARBA00023136"/>
    </source>
</evidence>
<organism evidence="13 14">
    <name type="scientific">Saccharophagus degradans</name>
    <dbReference type="NCBI Taxonomy" id="86304"/>
    <lineage>
        <taxon>Bacteria</taxon>
        <taxon>Pseudomonadati</taxon>
        <taxon>Pseudomonadota</taxon>
        <taxon>Gammaproteobacteria</taxon>
        <taxon>Cellvibrionales</taxon>
        <taxon>Cellvibrionaceae</taxon>
        <taxon>Saccharophagus</taxon>
    </lineage>
</organism>
<evidence type="ECO:0000259" key="12">
    <source>
        <dbReference type="Pfam" id="PF07715"/>
    </source>
</evidence>
<keyword evidence="5 9" id="KW-0798">TonB box</keyword>
<feature type="domain" description="TonB-dependent receptor plug" evidence="12">
    <location>
        <begin position="57"/>
        <end position="158"/>
    </location>
</feature>